<dbReference type="RefSeq" id="XP_030839571.1">
    <property type="nucleotide sequence ID" value="XM_030983711.1"/>
</dbReference>
<dbReference type="AlphaFoldDB" id="A0A7M7SY02"/>
<dbReference type="CDD" id="cd00033">
    <property type="entry name" value="CCP"/>
    <property type="match status" value="1"/>
</dbReference>
<evidence type="ECO:0000256" key="3">
    <source>
        <dbReference type="PROSITE-ProRule" id="PRU00196"/>
    </source>
</evidence>
<dbReference type="InterPro" id="IPR035976">
    <property type="entry name" value="Sushi/SCR/CCP_sf"/>
</dbReference>
<keyword evidence="1" id="KW-0378">Hydrolase</keyword>
<evidence type="ECO:0000256" key="4">
    <source>
        <dbReference type="PROSITE-ProRule" id="PRU00302"/>
    </source>
</evidence>
<keyword evidence="1" id="KW-0720">Serine protease</keyword>
<evidence type="ECO:0000313" key="8">
    <source>
        <dbReference type="EnsemblMetazoa" id="XP_030839571"/>
    </source>
</evidence>
<dbReference type="InterPro" id="IPR000436">
    <property type="entry name" value="Sushi_SCR_CCP_dom"/>
</dbReference>
<evidence type="ECO:0000259" key="5">
    <source>
        <dbReference type="PROSITE" id="PS01180"/>
    </source>
</evidence>
<feature type="domain" description="CUB" evidence="5">
    <location>
        <begin position="21"/>
        <end position="115"/>
    </location>
</feature>
<dbReference type="GO" id="GO:0016020">
    <property type="term" value="C:membrane"/>
    <property type="evidence" value="ECO:0007669"/>
    <property type="project" value="InterPro"/>
</dbReference>
<dbReference type="OrthoDB" id="7286946at2759"/>
<dbReference type="PROSITE" id="PS50923">
    <property type="entry name" value="SUSHI"/>
    <property type="match status" value="1"/>
</dbReference>
<dbReference type="SUPFAM" id="SSF49854">
    <property type="entry name" value="Spermadhesin, CUB domain"/>
    <property type="match status" value="1"/>
</dbReference>
<dbReference type="Pfam" id="PF00431">
    <property type="entry name" value="CUB"/>
    <property type="match status" value="1"/>
</dbReference>
<dbReference type="PANTHER" id="PTHR24255">
    <property type="entry name" value="COMPLEMENT COMPONENT 1, S SUBCOMPONENT-RELATED"/>
    <property type="match status" value="1"/>
</dbReference>
<dbReference type="Gene3D" id="2.60.120.290">
    <property type="entry name" value="Spermadhesin, CUB domain"/>
    <property type="match status" value="1"/>
</dbReference>
<dbReference type="Proteomes" id="UP000007110">
    <property type="component" value="Unassembled WGS sequence"/>
</dbReference>
<keyword evidence="9" id="KW-1185">Reference proteome</keyword>
<dbReference type="InterPro" id="IPR001190">
    <property type="entry name" value="SRCR"/>
</dbReference>
<dbReference type="SMART" id="SM00042">
    <property type="entry name" value="CUB"/>
    <property type="match status" value="1"/>
</dbReference>
<evidence type="ECO:0000259" key="6">
    <source>
        <dbReference type="PROSITE" id="PS50287"/>
    </source>
</evidence>
<dbReference type="EnsemblMetazoa" id="XM_030983711">
    <property type="protein sequence ID" value="XP_030839571"/>
    <property type="gene ID" value="LOC105444993"/>
</dbReference>
<dbReference type="InterPro" id="IPR035914">
    <property type="entry name" value="Sperma_CUB_dom_sf"/>
</dbReference>
<evidence type="ECO:0000256" key="2">
    <source>
        <dbReference type="ARBA" id="ARBA00023157"/>
    </source>
</evidence>
<dbReference type="Pfam" id="PF00530">
    <property type="entry name" value="SRCR"/>
    <property type="match status" value="1"/>
</dbReference>
<dbReference type="GeneID" id="105444993"/>
<evidence type="ECO:0000256" key="1">
    <source>
        <dbReference type="ARBA" id="ARBA00022825"/>
    </source>
</evidence>
<proteinExistence type="predicted"/>
<dbReference type="InterPro" id="IPR000859">
    <property type="entry name" value="CUB_dom"/>
</dbReference>
<accession>A0A7M7SY02</accession>
<protein>
    <submittedName>
        <fullName evidence="8">Uncharacterized protein</fullName>
    </submittedName>
</protein>
<dbReference type="Gene3D" id="3.10.250.10">
    <property type="entry name" value="SRCR-like domain"/>
    <property type="match status" value="1"/>
</dbReference>
<dbReference type="SMART" id="SM00032">
    <property type="entry name" value="CCP"/>
    <property type="match status" value="1"/>
</dbReference>
<sequence length="424" mass="46279">MVDTENVREAAHIDCRDDVCFTSPNYPLHYPNLAVENRLITAPDGIRILVTFTDFNVEVDDFLDLADNVYKQNSKRYTGEHKFPPFLTKGNELDMTFISLTSGTRRGFNVSASCYDQSRDANVARIVGGNSPGKGFLELRTQLGDWRRVCTDSFHERVAEVVCGELGYPAVKKVSNGTGDCISAGQDCTKAPVCNDYTFRSDDCSWSSGNCSSADAVKVECYEPGYKGCYHPEDLPQLSGAIFNTTSQCVSSCRTNTRKALAVINGKHCFCPIADEVNLPDIAPAADHSTCIQNTRIRNRRGTRQVINSLVYDVSVGFCDALDDVIHGSRDSNITWFGSIVRFTCDAGYSLNGCGALQCVPGLSPYYPVWNGSVPTCNMSGDSTSTSSTDSTLYTEGSVSATVMSRRDILEGVEKIGPDTLAIR</sequence>
<dbReference type="PANTHER" id="PTHR24255:SF31">
    <property type="entry name" value="CUBILIN-LIKE PROTEIN"/>
    <property type="match status" value="1"/>
</dbReference>
<dbReference type="InParanoid" id="A0A7M7SY02"/>
<name>A0A7M7SY02_STRPU</name>
<feature type="domain" description="Sushi" evidence="7">
    <location>
        <begin position="317"/>
        <end position="379"/>
    </location>
</feature>
<dbReference type="CDD" id="cd00041">
    <property type="entry name" value="CUB"/>
    <property type="match status" value="1"/>
</dbReference>
<dbReference type="SUPFAM" id="SSF57535">
    <property type="entry name" value="Complement control module/SCR domain"/>
    <property type="match status" value="1"/>
</dbReference>
<dbReference type="PROSITE" id="PS01180">
    <property type="entry name" value="CUB"/>
    <property type="match status" value="1"/>
</dbReference>
<feature type="domain" description="SRCR" evidence="6">
    <location>
        <begin position="124"/>
        <end position="222"/>
    </location>
</feature>
<dbReference type="SUPFAM" id="SSF56487">
    <property type="entry name" value="SRCR-like"/>
    <property type="match status" value="1"/>
</dbReference>
<dbReference type="GO" id="GO:0008236">
    <property type="term" value="F:serine-type peptidase activity"/>
    <property type="evidence" value="ECO:0007669"/>
    <property type="project" value="UniProtKB-KW"/>
</dbReference>
<comment type="caution">
    <text evidence="3">Lacks conserved residue(s) required for the propagation of feature annotation.</text>
</comment>
<reference evidence="9" key="1">
    <citation type="submission" date="2015-02" db="EMBL/GenBank/DDBJ databases">
        <title>Genome sequencing for Strongylocentrotus purpuratus.</title>
        <authorList>
            <person name="Murali S."/>
            <person name="Liu Y."/>
            <person name="Vee V."/>
            <person name="English A."/>
            <person name="Wang M."/>
            <person name="Skinner E."/>
            <person name="Han Y."/>
            <person name="Muzny D.M."/>
            <person name="Worley K.C."/>
            <person name="Gibbs R.A."/>
        </authorList>
    </citation>
    <scope>NUCLEOTIDE SEQUENCE</scope>
</reference>
<evidence type="ECO:0000313" key="9">
    <source>
        <dbReference type="Proteomes" id="UP000007110"/>
    </source>
</evidence>
<dbReference type="KEGG" id="spu:105444993"/>
<organism evidence="8 9">
    <name type="scientific">Strongylocentrotus purpuratus</name>
    <name type="common">Purple sea urchin</name>
    <dbReference type="NCBI Taxonomy" id="7668"/>
    <lineage>
        <taxon>Eukaryota</taxon>
        <taxon>Metazoa</taxon>
        <taxon>Echinodermata</taxon>
        <taxon>Eleutherozoa</taxon>
        <taxon>Echinozoa</taxon>
        <taxon>Echinoidea</taxon>
        <taxon>Euechinoidea</taxon>
        <taxon>Echinacea</taxon>
        <taxon>Camarodonta</taxon>
        <taxon>Echinidea</taxon>
        <taxon>Strongylocentrotidae</taxon>
        <taxon>Strongylocentrotus</taxon>
    </lineage>
</organism>
<dbReference type="SMART" id="SM00202">
    <property type="entry name" value="SR"/>
    <property type="match status" value="1"/>
</dbReference>
<reference evidence="8" key="2">
    <citation type="submission" date="2021-01" db="UniProtKB">
        <authorList>
            <consortium name="EnsemblMetazoa"/>
        </authorList>
    </citation>
    <scope>IDENTIFICATION</scope>
</reference>
<evidence type="ECO:0000259" key="7">
    <source>
        <dbReference type="PROSITE" id="PS50923"/>
    </source>
</evidence>
<dbReference type="InterPro" id="IPR036772">
    <property type="entry name" value="SRCR-like_dom_sf"/>
</dbReference>
<keyword evidence="4" id="KW-0768">Sushi</keyword>
<keyword evidence="1" id="KW-0645">Protease</keyword>
<dbReference type="Gene3D" id="2.10.70.10">
    <property type="entry name" value="Complement Module, domain 1"/>
    <property type="match status" value="1"/>
</dbReference>
<dbReference type="Pfam" id="PF00084">
    <property type="entry name" value="Sushi"/>
    <property type="match status" value="1"/>
</dbReference>
<dbReference type="PROSITE" id="PS50287">
    <property type="entry name" value="SRCR_2"/>
    <property type="match status" value="1"/>
</dbReference>
<keyword evidence="2" id="KW-1015">Disulfide bond</keyword>